<sequence length="160" mass="18076">MPAYTSSLVIKRDYSKHHQAKCIEQSTRVQRRFIGSIDKLKETGENYGPEAKRQVDQTWNEAKEILGGGISAENPDKVRRLVEDRIQQAKELRDEAWDGSLKEAKPYIDKDPKVKGLVKKNTSALKQGNAKEIFDQARKAVESGDTGALEDYVKKSKAEE</sequence>
<name>A0A439DBM7_9PEZI</name>
<protein>
    <submittedName>
        <fullName evidence="1">Uncharacterized protein</fullName>
    </submittedName>
</protein>
<organism evidence="1 2">
    <name type="scientific">Xylaria grammica</name>
    <dbReference type="NCBI Taxonomy" id="363999"/>
    <lineage>
        <taxon>Eukaryota</taxon>
        <taxon>Fungi</taxon>
        <taxon>Dikarya</taxon>
        <taxon>Ascomycota</taxon>
        <taxon>Pezizomycotina</taxon>
        <taxon>Sordariomycetes</taxon>
        <taxon>Xylariomycetidae</taxon>
        <taxon>Xylariales</taxon>
        <taxon>Xylariaceae</taxon>
        <taxon>Xylaria</taxon>
    </lineage>
</organism>
<dbReference type="STRING" id="363999.A0A439DBM7"/>
<gene>
    <name evidence="1" type="ORF">EKO27_g3316</name>
</gene>
<accession>A0A439DBM7</accession>
<keyword evidence="2" id="KW-1185">Reference proteome</keyword>
<evidence type="ECO:0000313" key="2">
    <source>
        <dbReference type="Proteomes" id="UP000286045"/>
    </source>
</evidence>
<comment type="caution">
    <text evidence="1">The sequence shown here is derived from an EMBL/GenBank/DDBJ whole genome shotgun (WGS) entry which is preliminary data.</text>
</comment>
<dbReference type="Proteomes" id="UP000286045">
    <property type="component" value="Unassembled WGS sequence"/>
</dbReference>
<dbReference type="EMBL" id="RYZI01000069">
    <property type="protein sequence ID" value="RWA11793.1"/>
    <property type="molecule type" value="Genomic_DNA"/>
</dbReference>
<proteinExistence type="predicted"/>
<dbReference type="AlphaFoldDB" id="A0A439DBM7"/>
<evidence type="ECO:0000313" key="1">
    <source>
        <dbReference type="EMBL" id="RWA11793.1"/>
    </source>
</evidence>
<reference evidence="1 2" key="1">
    <citation type="submission" date="2018-12" db="EMBL/GenBank/DDBJ databases">
        <title>Draft genome sequence of Xylaria grammica IHI A82.</title>
        <authorList>
            <person name="Buettner E."/>
            <person name="Kellner H."/>
        </authorList>
    </citation>
    <scope>NUCLEOTIDE SEQUENCE [LARGE SCALE GENOMIC DNA]</scope>
    <source>
        <strain evidence="1 2">IHI A82</strain>
    </source>
</reference>